<dbReference type="AlphaFoldDB" id="A0A6I6AHU7"/>
<evidence type="ECO:0000313" key="3">
    <source>
        <dbReference type="Proteomes" id="UP000427281"/>
    </source>
</evidence>
<evidence type="ECO:0000313" key="2">
    <source>
        <dbReference type="EMBL" id="QGQ25162.1"/>
    </source>
</evidence>
<evidence type="ECO:0000256" key="1">
    <source>
        <dbReference type="SAM" id="MobiDB-lite"/>
    </source>
</evidence>
<feature type="compositionally biased region" description="Polar residues" evidence="1">
    <location>
        <begin position="1"/>
        <end position="10"/>
    </location>
</feature>
<dbReference type="EMBL" id="CP043930">
    <property type="protein sequence ID" value="QGQ25162.1"/>
    <property type="molecule type" value="Genomic_DNA"/>
</dbReference>
<reference evidence="2 3" key="1">
    <citation type="submission" date="2019-09" db="EMBL/GenBank/DDBJ databases">
        <title>Gimesia benthica sp. nov., a novel bacterium isolated from deep-sea water of the Northwest Indian Ocean.</title>
        <authorList>
            <person name="Dai X."/>
        </authorList>
    </citation>
    <scope>NUCLEOTIDE SEQUENCE [LARGE SCALE GENOMIC DNA]</scope>
    <source>
        <strain evidence="2 3">E7</strain>
    </source>
</reference>
<organism evidence="2 3">
    <name type="scientific">Gimesia benthica</name>
    <dbReference type="NCBI Taxonomy" id="2608982"/>
    <lineage>
        <taxon>Bacteria</taxon>
        <taxon>Pseudomonadati</taxon>
        <taxon>Planctomycetota</taxon>
        <taxon>Planctomycetia</taxon>
        <taxon>Planctomycetales</taxon>
        <taxon>Planctomycetaceae</taxon>
        <taxon>Gimesia</taxon>
    </lineage>
</organism>
<dbReference type="RefSeq" id="WP_155365853.1">
    <property type="nucleotide sequence ID" value="NZ_CP043930.1"/>
</dbReference>
<dbReference type="Proteomes" id="UP000427281">
    <property type="component" value="Chromosome"/>
</dbReference>
<sequence>MGYHATSNDLSPEDRARTTSHTCASLIKSQPAGQADKQQDLSISVLEWLNAELRKEVEKQEIVSFQPNEKMIDRLQNMLTSKATGITIMVVGLFIM</sequence>
<dbReference type="KEGG" id="gim:F1728_21820"/>
<proteinExistence type="predicted"/>
<protein>
    <submittedName>
        <fullName evidence="2">Uncharacterized protein</fullName>
    </submittedName>
</protein>
<name>A0A6I6AHU7_9PLAN</name>
<keyword evidence="3" id="KW-1185">Reference proteome</keyword>
<feature type="region of interest" description="Disordered" evidence="1">
    <location>
        <begin position="1"/>
        <end position="21"/>
    </location>
</feature>
<gene>
    <name evidence="2" type="ORF">F1728_21820</name>
</gene>
<accession>A0A6I6AHU7</accession>